<name>A0A7S1KNE1_9EUKA</name>
<accession>A0A7S1KNE1</accession>
<feature type="domain" description="UBC core" evidence="1">
    <location>
        <begin position="5"/>
        <end position="151"/>
    </location>
</feature>
<dbReference type="PROSITE" id="PS50127">
    <property type="entry name" value="UBC_2"/>
    <property type="match status" value="1"/>
</dbReference>
<proteinExistence type="predicted"/>
<dbReference type="CDD" id="cd23798">
    <property type="entry name" value="UBCc_UBE2I"/>
    <property type="match status" value="1"/>
</dbReference>
<dbReference type="PANTHER" id="PTHR24067">
    <property type="entry name" value="UBIQUITIN-CONJUGATING ENZYME E2"/>
    <property type="match status" value="1"/>
</dbReference>
<evidence type="ECO:0000313" key="2">
    <source>
        <dbReference type="EMBL" id="CAD9079250.1"/>
    </source>
</evidence>
<dbReference type="SUPFAM" id="SSF54495">
    <property type="entry name" value="UBC-like"/>
    <property type="match status" value="1"/>
</dbReference>
<dbReference type="InterPro" id="IPR050113">
    <property type="entry name" value="Ub_conjugating_enzyme"/>
</dbReference>
<reference evidence="2" key="1">
    <citation type="submission" date="2021-01" db="EMBL/GenBank/DDBJ databases">
        <authorList>
            <person name="Corre E."/>
            <person name="Pelletier E."/>
            <person name="Niang G."/>
            <person name="Scheremetjew M."/>
            <person name="Finn R."/>
            <person name="Kale V."/>
            <person name="Holt S."/>
            <person name="Cochrane G."/>
            <person name="Meng A."/>
            <person name="Brown T."/>
            <person name="Cohen L."/>
        </authorList>
    </citation>
    <scope>NUCLEOTIDE SEQUENCE</scope>
    <source>
        <strain evidence="2">WS</strain>
    </source>
</reference>
<dbReference type="AlphaFoldDB" id="A0A7S1KNE1"/>
<evidence type="ECO:0000259" key="1">
    <source>
        <dbReference type="PROSITE" id="PS50127"/>
    </source>
</evidence>
<dbReference type="Gene3D" id="3.10.110.10">
    <property type="entry name" value="Ubiquitin Conjugating Enzyme"/>
    <property type="match status" value="1"/>
</dbReference>
<dbReference type="EMBL" id="HBGD01003004">
    <property type="protein sequence ID" value="CAD9079250.1"/>
    <property type="molecule type" value="Transcribed_RNA"/>
</dbReference>
<gene>
    <name evidence="2" type="ORF">PCOS0759_LOCUS2482</name>
</gene>
<dbReference type="InterPro" id="IPR016135">
    <property type="entry name" value="UBQ-conjugating_enzyme/RWD"/>
</dbReference>
<dbReference type="InterPro" id="IPR000608">
    <property type="entry name" value="UBC"/>
</dbReference>
<protein>
    <recommendedName>
        <fullName evidence="1">UBC core domain-containing protein</fullName>
    </recommendedName>
</protein>
<dbReference type="SMART" id="SM00212">
    <property type="entry name" value="UBCc"/>
    <property type="match status" value="1"/>
</dbReference>
<sequence>MSASIAEKRLLAERKKWRRDHPYGFYARPNKSNIFEWNVGIPGKDGTIWEGAEFPLLVKFPKEYPAKPPHVRFISQIRHPNIFDSGDICLDILKDKWSPSLSVAQVLLGIQSLLDNPNVYDPTDYQLAQMYQKNREEYNKIVKVYVQKNLRE</sequence>
<organism evidence="2">
    <name type="scientific">Percolomonas cosmopolitus</name>
    <dbReference type="NCBI Taxonomy" id="63605"/>
    <lineage>
        <taxon>Eukaryota</taxon>
        <taxon>Discoba</taxon>
        <taxon>Heterolobosea</taxon>
        <taxon>Tetramitia</taxon>
        <taxon>Eutetramitia</taxon>
        <taxon>Percolomonadidae</taxon>
        <taxon>Percolomonas</taxon>
    </lineage>
</organism>
<dbReference type="Pfam" id="PF00179">
    <property type="entry name" value="UQ_con"/>
    <property type="match status" value="1"/>
</dbReference>